<sequence>MVRHRTSTAPSLISLLAAFSTVLGCGVIPAGQASTRTFTVTGLTTLPVAMVYTMKPENSARIPGIATSVAQARGFVEGLVMQTVLEVLESQGRSALLPDAVISTILGQLTVNVTYQPMQCQIIIDSPMAAMPDVDPAMPQNCIIVDSTVTAICTATAKQAMCTGGNKVEAIPASHTSISGTLTTTNMIMANWSRSMWQNVVNRAVRMLASGPFRSHFFSATATVGGS</sequence>
<evidence type="ECO:0000313" key="3">
    <source>
        <dbReference type="Proteomes" id="UP001196413"/>
    </source>
</evidence>
<dbReference type="Proteomes" id="UP001196413">
    <property type="component" value="Unassembled WGS sequence"/>
</dbReference>
<name>A0AAD5MI86_PARTN</name>
<feature type="chain" id="PRO_5042066869" evidence="1">
    <location>
        <begin position="25"/>
        <end position="227"/>
    </location>
</feature>
<comment type="caution">
    <text evidence="2">The sequence shown here is derived from an EMBL/GenBank/DDBJ whole genome shotgun (WGS) entry which is preliminary data.</text>
</comment>
<proteinExistence type="predicted"/>
<feature type="signal peptide" evidence="1">
    <location>
        <begin position="1"/>
        <end position="24"/>
    </location>
</feature>
<dbReference type="PROSITE" id="PS51257">
    <property type="entry name" value="PROKAR_LIPOPROTEIN"/>
    <property type="match status" value="1"/>
</dbReference>
<gene>
    <name evidence="2" type="ORF">KIN20_017674</name>
</gene>
<reference evidence="2" key="1">
    <citation type="submission" date="2021-06" db="EMBL/GenBank/DDBJ databases">
        <title>Parelaphostrongylus tenuis whole genome reference sequence.</title>
        <authorList>
            <person name="Garwood T.J."/>
            <person name="Larsen P.A."/>
            <person name="Fountain-Jones N.M."/>
            <person name="Garbe J.R."/>
            <person name="Macchietto M.G."/>
            <person name="Kania S.A."/>
            <person name="Gerhold R.W."/>
            <person name="Richards J.E."/>
            <person name="Wolf T.M."/>
        </authorList>
    </citation>
    <scope>NUCLEOTIDE SEQUENCE</scope>
    <source>
        <strain evidence="2">MNPRO001-30</strain>
        <tissue evidence="2">Meninges</tissue>
    </source>
</reference>
<accession>A0AAD5MI86</accession>
<evidence type="ECO:0000313" key="2">
    <source>
        <dbReference type="EMBL" id="KAJ1359057.1"/>
    </source>
</evidence>
<dbReference type="EMBL" id="JAHQIW010003537">
    <property type="protein sequence ID" value="KAJ1359057.1"/>
    <property type="molecule type" value="Genomic_DNA"/>
</dbReference>
<keyword evidence="3" id="KW-1185">Reference proteome</keyword>
<dbReference type="AlphaFoldDB" id="A0AAD5MI86"/>
<protein>
    <submittedName>
        <fullName evidence="2">Uncharacterized protein</fullName>
    </submittedName>
</protein>
<keyword evidence="1" id="KW-0732">Signal</keyword>
<organism evidence="2 3">
    <name type="scientific">Parelaphostrongylus tenuis</name>
    <name type="common">Meningeal worm</name>
    <dbReference type="NCBI Taxonomy" id="148309"/>
    <lineage>
        <taxon>Eukaryota</taxon>
        <taxon>Metazoa</taxon>
        <taxon>Ecdysozoa</taxon>
        <taxon>Nematoda</taxon>
        <taxon>Chromadorea</taxon>
        <taxon>Rhabditida</taxon>
        <taxon>Rhabditina</taxon>
        <taxon>Rhabditomorpha</taxon>
        <taxon>Strongyloidea</taxon>
        <taxon>Metastrongylidae</taxon>
        <taxon>Parelaphostrongylus</taxon>
    </lineage>
</organism>
<evidence type="ECO:0000256" key="1">
    <source>
        <dbReference type="SAM" id="SignalP"/>
    </source>
</evidence>